<name>A0A244CUI3_PSEDV</name>
<dbReference type="InterPro" id="IPR025293">
    <property type="entry name" value="YfiR/HmsC-like"/>
</dbReference>
<dbReference type="EMBL" id="MWPV01000001">
    <property type="protein sequence ID" value="OUL59106.1"/>
    <property type="molecule type" value="Genomic_DNA"/>
</dbReference>
<dbReference type="AlphaFoldDB" id="A0A244CUI3"/>
<dbReference type="Pfam" id="PF13689">
    <property type="entry name" value="DUF4154"/>
    <property type="match status" value="1"/>
</dbReference>
<protein>
    <recommendedName>
        <fullName evidence="3">YfiR family protein</fullName>
    </recommendedName>
</protein>
<comment type="caution">
    <text evidence="1">The sequence shown here is derived from an EMBL/GenBank/DDBJ whole genome shotgun (WGS) entry which is preliminary data.</text>
</comment>
<dbReference type="Proteomes" id="UP000194841">
    <property type="component" value="Unassembled WGS sequence"/>
</dbReference>
<sequence length="179" mass="19862">MTQESRQNKNNHLKHSVMVLCCLCFFVLPKISLSSELPSSLQVILVSKILSYEAKLSSKESISIYVLASPTIYQAFHKLKVKGYSEIKISNLEIGSNLPNSTFDLVYIADEAQIEAAVEYAIQNNALLISSNPKWVTQGVTLGLGAKEGRPKFYINLTTSTASGLQWDDKILSIAQTYR</sequence>
<organism evidence="1 2">
    <name type="scientific">Pseudoalteromonas ulvae</name>
    <dbReference type="NCBI Taxonomy" id="107327"/>
    <lineage>
        <taxon>Bacteria</taxon>
        <taxon>Pseudomonadati</taxon>
        <taxon>Pseudomonadota</taxon>
        <taxon>Gammaproteobacteria</taxon>
        <taxon>Alteromonadales</taxon>
        <taxon>Pseudoalteromonadaceae</taxon>
        <taxon>Pseudoalteromonas</taxon>
    </lineage>
</organism>
<keyword evidence="2" id="KW-1185">Reference proteome</keyword>
<evidence type="ECO:0000313" key="2">
    <source>
        <dbReference type="Proteomes" id="UP000194841"/>
    </source>
</evidence>
<evidence type="ECO:0008006" key="3">
    <source>
        <dbReference type="Google" id="ProtNLM"/>
    </source>
</evidence>
<proteinExistence type="predicted"/>
<dbReference type="OrthoDB" id="6292767at2"/>
<reference evidence="1 2" key="1">
    <citation type="submission" date="2017-02" db="EMBL/GenBank/DDBJ databases">
        <title>Pseudoalteromonas ulvae TC14 Genome.</title>
        <authorList>
            <person name="Molmeret M."/>
        </authorList>
    </citation>
    <scope>NUCLEOTIDE SEQUENCE [LARGE SCALE GENOMIC DNA]</scope>
    <source>
        <strain evidence="1">TC14</strain>
    </source>
</reference>
<evidence type="ECO:0000313" key="1">
    <source>
        <dbReference type="EMBL" id="OUL59106.1"/>
    </source>
</evidence>
<gene>
    <name evidence="1" type="ORF">B1199_02175</name>
</gene>
<accession>A0A244CUI3</accession>